<evidence type="ECO:0000313" key="11">
    <source>
        <dbReference type="Proteomes" id="UP001218638"/>
    </source>
</evidence>
<evidence type="ECO:0000256" key="3">
    <source>
        <dbReference type="ARBA" id="ARBA00022692"/>
    </source>
</evidence>
<feature type="transmembrane region" description="Helical" evidence="7">
    <location>
        <begin position="695"/>
        <end position="720"/>
    </location>
</feature>
<feature type="transmembrane region" description="Helical" evidence="7">
    <location>
        <begin position="16"/>
        <end position="39"/>
    </location>
</feature>
<protein>
    <submittedName>
        <fullName evidence="10">ABC transporter permease</fullName>
    </submittedName>
</protein>
<keyword evidence="5 7" id="KW-0472">Membrane</keyword>
<evidence type="ECO:0000256" key="5">
    <source>
        <dbReference type="ARBA" id="ARBA00023136"/>
    </source>
</evidence>
<dbReference type="InterPro" id="IPR025857">
    <property type="entry name" value="MacB_PCD"/>
</dbReference>
<proteinExistence type="inferred from homology"/>
<dbReference type="RefSeq" id="WP_330927584.1">
    <property type="nucleotide sequence ID" value="NZ_CP119075.1"/>
</dbReference>
<dbReference type="Pfam" id="PF12704">
    <property type="entry name" value="MacB_PCD"/>
    <property type="match status" value="2"/>
</dbReference>
<dbReference type="NCBIfam" id="TIGR03434">
    <property type="entry name" value="ADOP"/>
    <property type="match status" value="1"/>
</dbReference>
<dbReference type="PANTHER" id="PTHR30572:SF4">
    <property type="entry name" value="ABC TRANSPORTER PERMEASE YTRF"/>
    <property type="match status" value="1"/>
</dbReference>
<reference evidence="10" key="1">
    <citation type="submission" date="2023-03" db="EMBL/GenBank/DDBJ databases">
        <title>Lomoglobus Profundus gen. nov., sp. nov., a novel member of the phylum Verrucomicrobia, isolated from deep-marine sediment of South China Sea.</title>
        <authorList>
            <person name="Ahmad T."/>
            <person name="Ishaq S.E."/>
            <person name="Wang F."/>
        </authorList>
    </citation>
    <scope>NUCLEOTIDE SEQUENCE</scope>
    <source>
        <strain evidence="10">LMO-M01</strain>
    </source>
</reference>
<evidence type="ECO:0000256" key="2">
    <source>
        <dbReference type="ARBA" id="ARBA00022475"/>
    </source>
</evidence>
<evidence type="ECO:0000256" key="1">
    <source>
        <dbReference type="ARBA" id="ARBA00004651"/>
    </source>
</evidence>
<dbReference type="GO" id="GO:0005886">
    <property type="term" value="C:plasma membrane"/>
    <property type="evidence" value="ECO:0007669"/>
    <property type="project" value="UniProtKB-SubCell"/>
</dbReference>
<dbReference type="InterPro" id="IPR017800">
    <property type="entry name" value="ADOP"/>
</dbReference>
<keyword evidence="3 7" id="KW-0812">Transmembrane</keyword>
<feature type="domain" description="MacB-like periplasmic core" evidence="9">
    <location>
        <begin position="434"/>
        <end position="659"/>
    </location>
</feature>
<evidence type="ECO:0000259" key="8">
    <source>
        <dbReference type="Pfam" id="PF02687"/>
    </source>
</evidence>
<dbReference type="GO" id="GO:0022857">
    <property type="term" value="F:transmembrane transporter activity"/>
    <property type="evidence" value="ECO:0007669"/>
    <property type="project" value="TreeGrafter"/>
</dbReference>
<evidence type="ECO:0000313" key="10">
    <source>
        <dbReference type="EMBL" id="WED66952.1"/>
    </source>
</evidence>
<dbReference type="KEGG" id="slom:PXH66_08830"/>
<evidence type="ECO:0000256" key="6">
    <source>
        <dbReference type="ARBA" id="ARBA00038076"/>
    </source>
</evidence>
<dbReference type="InterPro" id="IPR003838">
    <property type="entry name" value="ABC3_permease_C"/>
</dbReference>
<dbReference type="AlphaFoldDB" id="A0AAF0CS05"/>
<name>A0AAF0CS05_9BACT</name>
<organism evidence="10 11">
    <name type="scientific">Synoicihabitans lomoniglobus</name>
    <dbReference type="NCBI Taxonomy" id="2909285"/>
    <lineage>
        <taxon>Bacteria</taxon>
        <taxon>Pseudomonadati</taxon>
        <taxon>Verrucomicrobiota</taxon>
        <taxon>Opitutia</taxon>
        <taxon>Opitutales</taxon>
        <taxon>Opitutaceae</taxon>
        <taxon>Synoicihabitans</taxon>
    </lineage>
</organism>
<dbReference type="EMBL" id="CP119075">
    <property type="protein sequence ID" value="WED66952.1"/>
    <property type="molecule type" value="Genomic_DNA"/>
</dbReference>
<evidence type="ECO:0000256" key="4">
    <source>
        <dbReference type="ARBA" id="ARBA00022989"/>
    </source>
</evidence>
<feature type="domain" description="MacB-like periplasmic core" evidence="9">
    <location>
        <begin position="18"/>
        <end position="242"/>
    </location>
</feature>
<dbReference type="Proteomes" id="UP001218638">
    <property type="component" value="Chromosome"/>
</dbReference>
<feature type="transmembrane region" description="Helical" evidence="7">
    <location>
        <begin position="782"/>
        <end position="802"/>
    </location>
</feature>
<feature type="transmembrane region" description="Helical" evidence="7">
    <location>
        <begin position="371"/>
        <end position="391"/>
    </location>
</feature>
<gene>
    <name evidence="10" type="ORF">PXH66_08830</name>
</gene>
<accession>A0AAF0CS05</accession>
<feature type="domain" description="ABC3 transporter permease C-terminal" evidence="8">
    <location>
        <begin position="282"/>
        <end position="395"/>
    </location>
</feature>
<dbReference type="Pfam" id="PF02687">
    <property type="entry name" value="FtsX"/>
    <property type="match status" value="2"/>
</dbReference>
<feature type="transmembrane region" description="Helical" evidence="7">
    <location>
        <begin position="273"/>
        <end position="296"/>
    </location>
</feature>
<keyword evidence="4 7" id="KW-1133">Transmembrane helix</keyword>
<feature type="transmembrane region" description="Helical" evidence="7">
    <location>
        <begin position="332"/>
        <end position="359"/>
    </location>
</feature>
<keyword evidence="11" id="KW-1185">Reference proteome</keyword>
<sequence length="818" mass="88381">MSLLKFAFRKLLHQPLYTALAIGTLGIGIGSVVTCFSAVNTMMFRPLPAASHGDAIVTLSQFKKSADGEGKGYRMGMNALDGFAVAARSESLDGVWLHTDLTVILAGDAGPMRFLGTRLSPLAFAEMGVQPQLGRKFTAADALPDAEPVALISDDAWTKRFERDPLALDSVIKINGIDTRIIGVMPVRWRYPEFSDVWLPLGLVDSASLPREMLRRGAFYFAAHGRLRTGVTVEAAQAELDRIADELAREHPDTNTGIGISVMSWRQDIQRDSIYFILMLFIAGTCIFLISCANIANLQLARGSDRGPEIAVRIALGASRWQVFRQLAVENLVLGLLGAAMGAVVGLWGIDLVVTSLNIEPPFWLQLDPDWRVLSFTVVCGFLASFIFGLAPALRDSRPDLSAGLKESSRTGLDQGPFGQRLRNAIVIMELALALVLLVGAGLMTRSFLKLRAIEPGYDSSQVLTFRAGFPQGYSETPEEEADFFSTLPRQLEKLDGITHAAAITQLPGSHNGAAEAILLEENAGLYVPRITLPRVAYRGVSRGYFDTLRIPVIAGRDFEAADRDSNQRVAIVDTAFAEDVGMSPEALLGQRIDATENWKGTDMGDTAIIVGVVGAIRHVHSDDGRRPTLYFSILQSPVNFMSVAVRTTGDPSALAATIGNEVLGVHSGMPIYTVLTLDQVILRTIWQQYFFSRLLLFAGIIAVGLACVGIYGVMTFAVSMRQHEIGLRMALGAPASEVVGDVVRKGLHLVVLGLGAGFIAATLLANLLSGTLYGITPHDPPTFAIVPTLLAAVALLSCYLSSRRATRINPMAAMRME</sequence>
<comment type="subcellular location">
    <subcellularLocation>
        <location evidence="1">Cell membrane</location>
        <topology evidence="1">Multi-pass membrane protein</topology>
    </subcellularLocation>
</comment>
<comment type="similarity">
    <text evidence="6">Belongs to the ABC-4 integral membrane protein family.</text>
</comment>
<evidence type="ECO:0000256" key="7">
    <source>
        <dbReference type="SAM" id="Phobius"/>
    </source>
</evidence>
<evidence type="ECO:0000259" key="9">
    <source>
        <dbReference type="Pfam" id="PF12704"/>
    </source>
</evidence>
<feature type="domain" description="ABC3 transporter permease C-terminal" evidence="8">
    <location>
        <begin position="698"/>
        <end position="811"/>
    </location>
</feature>
<feature type="transmembrane region" description="Helical" evidence="7">
    <location>
        <begin position="425"/>
        <end position="444"/>
    </location>
</feature>
<dbReference type="PANTHER" id="PTHR30572">
    <property type="entry name" value="MEMBRANE COMPONENT OF TRANSPORTER-RELATED"/>
    <property type="match status" value="1"/>
</dbReference>
<keyword evidence="2" id="KW-1003">Cell membrane</keyword>
<dbReference type="InterPro" id="IPR050250">
    <property type="entry name" value="Macrolide_Exporter_MacB"/>
</dbReference>
<feature type="transmembrane region" description="Helical" evidence="7">
    <location>
        <begin position="751"/>
        <end position="776"/>
    </location>
</feature>